<feature type="transmembrane region" description="Helical" evidence="1">
    <location>
        <begin position="298"/>
        <end position="321"/>
    </location>
</feature>
<evidence type="ECO:0000313" key="3">
    <source>
        <dbReference type="Proteomes" id="UP000176050"/>
    </source>
</evidence>
<protein>
    <recommendedName>
        <fullName evidence="4">Oligosaccharide repeat unit polymerase</fullName>
    </recommendedName>
</protein>
<feature type="transmembrane region" description="Helical" evidence="1">
    <location>
        <begin position="118"/>
        <end position="149"/>
    </location>
</feature>
<dbReference type="AlphaFoldDB" id="A0A1D8P9B6"/>
<dbReference type="STRING" id="1850246.LPB138_10970"/>
<sequence length="394" mass="45697">MVVSIISLIIEGNYVINFLLSLYLVFSPFILLTFKSKAIGSYFENGFLKQFIKVFTFVLAIVNLSAFIFATIELSTAAYPEDVFTGLYGKGGFGSHSLSIINLVVSLYYFYNKKIKKFVLFLICGILGFYGLGLIILIFSISILGIPYLIKKTKLVLQTAALSMIFLGVIYTVNPKNIDYIALNISYVTDTFKSFKYEAEMDKVKNYERTFVPRYITFMYGTFKLYFSNPKVFVLGTSPGTYNSRTAFYLNGDLIASEFIKKNFNYKPTYHLKYVYPILNRKLLTSKKWNDGTRNQPFSSIITVFLEYGFIVGCLFFLIFFRKIRNIRKMTNSESAKNYIKFLSIFLIIFFIVQNHLEYPEIIIFFILVFKFIDIDNVNERFNNPVFSSKKYLE</sequence>
<feature type="transmembrane region" description="Helical" evidence="1">
    <location>
        <begin position="211"/>
        <end position="227"/>
    </location>
</feature>
<feature type="transmembrane region" description="Helical" evidence="1">
    <location>
        <begin position="14"/>
        <end position="34"/>
    </location>
</feature>
<accession>A0A1D8P9B6</accession>
<dbReference type="KEGG" id="lul:LPB138_10970"/>
<evidence type="ECO:0008006" key="4">
    <source>
        <dbReference type="Google" id="ProtNLM"/>
    </source>
</evidence>
<evidence type="ECO:0000256" key="1">
    <source>
        <dbReference type="SAM" id="Phobius"/>
    </source>
</evidence>
<dbReference type="EMBL" id="CP017478">
    <property type="protein sequence ID" value="AOW21167.1"/>
    <property type="molecule type" value="Genomic_DNA"/>
</dbReference>
<keyword evidence="1" id="KW-0812">Transmembrane</keyword>
<keyword evidence="1" id="KW-1133">Transmembrane helix</keyword>
<proteinExistence type="predicted"/>
<keyword evidence="3" id="KW-1185">Reference proteome</keyword>
<feature type="transmembrane region" description="Helical" evidence="1">
    <location>
        <begin position="342"/>
        <end position="373"/>
    </location>
</feature>
<reference evidence="2 3" key="1">
    <citation type="submission" date="2016-10" db="EMBL/GenBank/DDBJ databases">
        <title>Lutibacter sp. LPB0138, isolated from marine gastropod.</title>
        <authorList>
            <person name="Kim E."/>
            <person name="Yi H."/>
        </authorList>
    </citation>
    <scope>NUCLEOTIDE SEQUENCE [LARGE SCALE GENOMIC DNA]</scope>
    <source>
        <strain evidence="2 3">LPB0138</strain>
    </source>
</reference>
<dbReference type="Proteomes" id="UP000176050">
    <property type="component" value="Chromosome"/>
</dbReference>
<feature type="transmembrane region" description="Helical" evidence="1">
    <location>
        <begin position="54"/>
        <end position="72"/>
    </location>
</feature>
<feature type="transmembrane region" description="Helical" evidence="1">
    <location>
        <begin position="92"/>
        <end position="111"/>
    </location>
</feature>
<evidence type="ECO:0000313" key="2">
    <source>
        <dbReference type="EMBL" id="AOW21167.1"/>
    </source>
</evidence>
<dbReference type="RefSeq" id="WP_070237331.1">
    <property type="nucleotide sequence ID" value="NZ_CP017478.1"/>
</dbReference>
<name>A0A1D8P9B6_9FLAO</name>
<organism evidence="2 3">
    <name type="scientific">Urechidicola croceus</name>
    <dbReference type="NCBI Taxonomy" id="1850246"/>
    <lineage>
        <taxon>Bacteria</taxon>
        <taxon>Pseudomonadati</taxon>
        <taxon>Bacteroidota</taxon>
        <taxon>Flavobacteriia</taxon>
        <taxon>Flavobacteriales</taxon>
        <taxon>Flavobacteriaceae</taxon>
        <taxon>Urechidicola</taxon>
    </lineage>
</organism>
<keyword evidence="1" id="KW-0472">Membrane</keyword>
<feature type="transmembrane region" description="Helical" evidence="1">
    <location>
        <begin position="155"/>
        <end position="173"/>
    </location>
</feature>
<gene>
    <name evidence="2" type="ORF">LPB138_10970</name>
</gene>
<dbReference type="OrthoDB" id="1426402at2"/>